<dbReference type="AlphaFoldDB" id="A0A7N0TUC1"/>
<name>A0A7N0TUC1_KALFE</name>
<dbReference type="InterPro" id="IPR000864">
    <property type="entry name" value="Prot_inh_pot1"/>
</dbReference>
<dbReference type="Gramene" id="Kaladp0046s0123.1.v1.1">
    <property type="protein sequence ID" value="Kaladp0046s0123.1.v1.1"/>
    <property type="gene ID" value="Kaladp0046s0123.v1.1"/>
</dbReference>
<dbReference type="PRINTS" id="PR00292">
    <property type="entry name" value="POTATOINHBTR"/>
</dbReference>
<dbReference type="Proteomes" id="UP000594263">
    <property type="component" value="Unplaced"/>
</dbReference>
<dbReference type="Gene3D" id="3.30.10.10">
    <property type="entry name" value="Trypsin Inhibitor V, subunit A"/>
    <property type="match status" value="1"/>
</dbReference>
<dbReference type="GO" id="GO:0009611">
    <property type="term" value="P:response to wounding"/>
    <property type="evidence" value="ECO:0007669"/>
    <property type="project" value="InterPro"/>
</dbReference>
<evidence type="ECO:0008006" key="6">
    <source>
        <dbReference type="Google" id="ProtNLM"/>
    </source>
</evidence>
<dbReference type="EnsemblPlants" id="Kaladp0046s0123.1.v1.1">
    <property type="protein sequence ID" value="Kaladp0046s0123.1.v1.1"/>
    <property type="gene ID" value="Kaladp0046s0123.v1.1"/>
</dbReference>
<protein>
    <recommendedName>
        <fullName evidence="6">Proteinase inhibitor</fullName>
    </recommendedName>
</protein>
<accession>A0A7N0TUC1</accession>
<dbReference type="PANTHER" id="PTHR33091:SF83">
    <property type="entry name" value="SERINE PROTEASE INHIBITOR, POTATO INHIBITOR I-TYPE FAMILY PROTEIN-RELATED"/>
    <property type="match status" value="1"/>
</dbReference>
<evidence type="ECO:0000256" key="2">
    <source>
        <dbReference type="ARBA" id="ARBA00022690"/>
    </source>
</evidence>
<keyword evidence="3" id="KW-0722">Serine protease inhibitor</keyword>
<evidence type="ECO:0000256" key="1">
    <source>
        <dbReference type="ARBA" id="ARBA00008210"/>
    </source>
</evidence>
<evidence type="ECO:0000313" key="4">
    <source>
        <dbReference type="EnsemblPlants" id="Kaladp0046s0123.1.v1.1"/>
    </source>
</evidence>
<dbReference type="Pfam" id="PF00280">
    <property type="entry name" value="potato_inhibit"/>
    <property type="match status" value="1"/>
</dbReference>
<dbReference type="GO" id="GO:0004867">
    <property type="term" value="F:serine-type endopeptidase inhibitor activity"/>
    <property type="evidence" value="ECO:0007669"/>
    <property type="project" value="UniProtKB-KW"/>
</dbReference>
<dbReference type="PROSITE" id="PS00285">
    <property type="entry name" value="POTATO_INHIBITOR"/>
    <property type="match status" value="1"/>
</dbReference>
<evidence type="ECO:0000256" key="3">
    <source>
        <dbReference type="ARBA" id="ARBA00022900"/>
    </source>
</evidence>
<evidence type="ECO:0000313" key="5">
    <source>
        <dbReference type="Proteomes" id="UP000594263"/>
    </source>
</evidence>
<keyword evidence="2" id="KW-0646">Protease inhibitor</keyword>
<keyword evidence="5" id="KW-1185">Reference proteome</keyword>
<dbReference type="SUPFAM" id="SSF54654">
    <property type="entry name" value="CI-2 family of serine protease inhibitors"/>
    <property type="match status" value="1"/>
</dbReference>
<dbReference type="PANTHER" id="PTHR33091">
    <property type="entry name" value="PROTEIN, PUTATIVE, EXPRESSED-RELATED"/>
    <property type="match status" value="1"/>
</dbReference>
<dbReference type="OMA" id="ERENHNV"/>
<sequence>MSSECPGKNIWPELVGKDGHEAAGIIESQNHRVRAIVLLVGTPTTRDFRCDRVWVWVNKKGDVVSPPRAG</sequence>
<dbReference type="InterPro" id="IPR036354">
    <property type="entry name" value="Prot_inh_pot1_sf"/>
</dbReference>
<organism evidence="4 5">
    <name type="scientific">Kalanchoe fedtschenkoi</name>
    <name type="common">Lavender scallops</name>
    <name type="synonym">South American air plant</name>
    <dbReference type="NCBI Taxonomy" id="63787"/>
    <lineage>
        <taxon>Eukaryota</taxon>
        <taxon>Viridiplantae</taxon>
        <taxon>Streptophyta</taxon>
        <taxon>Embryophyta</taxon>
        <taxon>Tracheophyta</taxon>
        <taxon>Spermatophyta</taxon>
        <taxon>Magnoliopsida</taxon>
        <taxon>eudicotyledons</taxon>
        <taxon>Gunneridae</taxon>
        <taxon>Pentapetalae</taxon>
        <taxon>Saxifragales</taxon>
        <taxon>Crassulaceae</taxon>
        <taxon>Kalanchoe</taxon>
    </lineage>
</organism>
<comment type="similarity">
    <text evidence="1">Belongs to the protease inhibitor I13 (potato type I serine protease inhibitor) family.</text>
</comment>
<proteinExistence type="inferred from homology"/>
<reference evidence="4" key="1">
    <citation type="submission" date="2021-01" db="UniProtKB">
        <authorList>
            <consortium name="EnsemblPlants"/>
        </authorList>
    </citation>
    <scope>IDENTIFICATION</scope>
</reference>